<dbReference type="InterPro" id="IPR036291">
    <property type="entry name" value="NAD(P)-bd_dom_sf"/>
</dbReference>
<reference evidence="3 4" key="1">
    <citation type="journal article" date="2019" name="Nat. Microbiol.">
        <title>Mediterranean grassland soil C-N compound turnover is dependent on rainfall and depth, and is mediated by genomically divergent microorganisms.</title>
        <authorList>
            <person name="Diamond S."/>
            <person name="Andeer P.F."/>
            <person name="Li Z."/>
            <person name="Crits-Christoph A."/>
            <person name="Burstein D."/>
            <person name="Anantharaman K."/>
            <person name="Lane K.R."/>
            <person name="Thomas B.C."/>
            <person name="Pan C."/>
            <person name="Northen T.R."/>
            <person name="Banfield J.F."/>
        </authorList>
    </citation>
    <scope>NUCLEOTIDE SEQUENCE [LARGE SCALE GENOMIC DNA]</scope>
    <source>
        <strain evidence="3">NP_8</strain>
    </source>
</reference>
<comment type="similarity">
    <text evidence="1">Belongs to the NAD(P)-dependent epimerase/dehydratase family.</text>
</comment>
<name>A0A537J143_9BACT</name>
<dbReference type="Gene3D" id="3.40.50.720">
    <property type="entry name" value="NAD(P)-binding Rossmann-like Domain"/>
    <property type="match status" value="1"/>
</dbReference>
<accession>A0A537J143</accession>
<dbReference type="Pfam" id="PF01370">
    <property type="entry name" value="Epimerase"/>
    <property type="match status" value="1"/>
</dbReference>
<evidence type="ECO:0000313" key="3">
    <source>
        <dbReference type="EMBL" id="TMI77235.1"/>
    </source>
</evidence>
<evidence type="ECO:0000313" key="4">
    <source>
        <dbReference type="Proteomes" id="UP000318834"/>
    </source>
</evidence>
<organism evidence="3 4">
    <name type="scientific">Candidatus Segetimicrobium genomatis</name>
    <dbReference type="NCBI Taxonomy" id="2569760"/>
    <lineage>
        <taxon>Bacteria</taxon>
        <taxon>Bacillati</taxon>
        <taxon>Candidatus Sysuimicrobiota</taxon>
        <taxon>Candidatus Sysuimicrobiia</taxon>
        <taxon>Candidatus Sysuimicrobiales</taxon>
        <taxon>Candidatus Segetimicrobiaceae</taxon>
        <taxon>Candidatus Segetimicrobium</taxon>
    </lineage>
</organism>
<dbReference type="PANTHER" id="PTHR43000">
    <property type="entry name" value="DTDP-D-GLUCOSE 4,6-DEHYDRATASE-RELATED"/>
    <property type="match status" value="1"/>
</dbReference>
<dbReference type="EMBL" id="VBAP01000005">
    <property type="protein sequence ID" value="TMI77235.1"/>
    <property type="molecule type" value="Genomic_DNA"/>
</dbReference>
<gene>
    <name evidence="3" type="ORF">E6H05_00965</name>
</gene>
<evidence type="ECO:0000259" key="2">
    <source>
        <dbReference type="Pfam" id="PF01370"/>
    </source>
</evidence>
<feature type="domain" description="NAD-dependent epimerase/dehydratase" evidence="2">
    <location>
        <begin position="3"/>
        <end position="234"/>
    </location>
</feature>
<protein>
    <submittedName>
        <fullName evidence="3">NAD-dependent epimerase/dehydratase family protein</fullName>
    </submittedName>
</protein>
<proteinExistence type="inferred from homology"/>
<dbReference type="InterPro" id="IPR001509">
    <property type="entry name" value="Epimerase_deHydtase"/>
</dbReference>
<dbReference type="Gene3D" id="3.90.25.10">
    <property type="entry name" value="UDP-galactose 4-epimerase, domain 1"/>
    <property type="match status" value="1"/>
</dbReference>
<comment type="caution">
    <text evidence="3">The sequence shown here is derived from an EMBL/GenBank/DDBJ whole genome shotgun (WGS) entry which is preliminary data.</text>
</comment>
<dbReference type="Proteomes" id="UP000318834">
    <property type="component" value="Unassembled WGS sequence"/>
</dbReference>
<sequence length="305" mass="33315">MKILVTGGAGFIGSHVVDAYVGAGHQIVVVDNLTTGRRERVNPAAQLYAIDIRSPELRDVFERERPEVVNHHAAQASVTASVADPRVDAEINVMGTLHLLTLCAQSRVRRFVFASTGGAIYGNPQRIPADEQHPTTPLSPYGIHKLVGEHYVRYFGSTGMTWAILRYANVYGPRQDPFGEAGVVAIFTRAMLDGKAPTIFGDGKQTRDFVYVEDVARANLLATDATTSDLANIGTGVETSVNDIARHLASLTGFRGEPLRVAPRLGEVYRIALDASKAKRWLSWGPQTSLMDGLRKTAEWFQSTR</sequence>
<evidence type="ECO:0000256" key="1">
    <source>
        <dbReference type="ARBA" id="ARBA00007637"/>
    </source>
</evidence>
<dbReference type="SUPFAM" id="SSF51735">
    <property type="entry name" value="NAD(P)-binding Rossmann-fold domains"/>
    <property type="match status" value="1"/>
</dbReference>
<dbReference type="AlphaFoldDB" id="A0A537J143"/>